<sequence length="84" mass="9869">MTSKANLTETKPVLYKKLRNIIVPYLNNKNEFDKESQKKLLNSIKNLQKETDQYSSVVHFDNPKKCNKKLIDSLINYNQLKQVV</sequence>
<accession>A0A8J3MQS9</accession>
<dbReference type="Proteomes" id="UP000637906">
    <property type="component" value="Unassembled WGS sequence"/>
</dbReference>
<organism evidence="1 2">
    <name type="scientific">Candidatus Mesenet longicola</name>
    <dbReference type="NCBI Taxonomy" id="1892558"/>
    <lineage>
        <taxon>Bacteria</taxon>
        <taxon>Pseudomonadati</taxon>
        <taxon>Pseudomonadota</taxon>
        <taxon>Alphaproteobacteria</taxon>
        <taxon>Rickettsiales</taxon>
        <taxon>Anaplasmataceae</taxon>
        <taxon>Candidatus Mesenet</taxon>
    </lineage>
</organism>
<dbReference type="EMBL" id="BNGU01000042">
    <property type="protein sequence ID" value="GHM59877.1"/>
    <property type="molecule type" value="Genomic_DNA"/>
</dbReference>
<gene>
    <name evidence="1" type="ORF">sL5_08700</name>
</gene>
<proteinExistence type="predicted"/>
<evidence type="ECO:0000313" key="1">
    <source>
        <dbReference type="EMBL" id="GHM59877.1"/>
    </source>
</evidence>
<evidence type="ECO:0000313" key="2">
    <source>
        <dbReference type="Proteomes" id="UP000637906"/>
    </source>
</evidence>
<comment type="caution">
    <text evidence="1">The sequence shown here is derived from an EMBL/GenBank/DDBJ whole genome shotgun (WGS) entry which is preliminary data.</text>
</comment>
<dbReference type="AlphaFoldDB" id="A0A8J3MQS9"/>
<keyword evidence="2" id="KW-1185">Reference proteome</keyword>
<reference evidence="1 2" key="1">
    <citation type="journal article" date="2021" name="Microb. Ecol.">
        <title>Candidatus Mesenet longicola: Novel Endosymbionts of Brontispa longissima that Induce Cytoplasmic Incompatibility.</title>
        <authorList>
            <person name="Takano S."/>
            <person name="Gotoh Y."/>
            <person name="Hayashi T."/>
        </authorList>
    </citation>
    <scope>NUCLEOTIDE SEQUENCE [LARGE SCALE GENOMIC DNA]</scope>
    <source>
        <strain evidence="1">L5</strain>
    </source>
</reference>
<protein>
    <submittedName>
        <fullName evidence="1">Uncharacterized protein</fullName>
    </submittedName>
</protein>
<name>A0A8J3MQS9_9RICK</name>